<dbReference type="NCBIfam" id="TIGR01730">
    <property type="entry name" value="RND_mfp"/>
    <property type="match status" value="1"/>
</dbReference>
<feature type="transmembrane region" description="Helical" evidence="5">
    <location>
        <begin position="29"/>
        <end position="46"/>
    </location>
</feature>
<reference evidence="9 10" key="1">
    <citation type="submission" date="2023-04" db="EMBL/GenBank/DDBJ databases">
        <title>A novel bacteria isolated from coastal sediment.</title>
        <authorList>
            <person name="Liu X.-J."/>
            <person name="Du Z.-J."/>
        </authorList>
    </citation>
    <scope>NUCLEOTIDE SEQUENCE [LARGE SCALE GENOMIC DNA]</scope>
    <source>
        <strain evidence="9 10">SDUM461004</strain>
    </source>
</reference>
<evidence type="ECO:0000313" key="10">
    <source>
        <dbReference type="Proteomes" id="UP001243717"/>
    </source>
</evidence>
<organism evidence="9 10">
    <name type="scientific">Thalassobacterium sedimentorum</name>
    <dbReference type="NCBI Taxonomy" id="3041258"/>
    <lineage>
        <taxon>Bacteria</taxon>
        <taxon>Pseudomonadati</taxon>
        <taxon>Verrucomicrobiota</taxon>
        <taxon>Opitutia</taxon>
        <taxon>Puniceicoccales</taxon>
        <taxon>Coraliomargaritaceae</taxon>
        <taxon>Thalassobacterium</taxon>
    </lineage>
</organism>
<evidence type="ECO:0000256" key="3">
    <source>
        <dbReference type="ARBA" id="ARBA00023054"/>
    </source>
</evidence>
<dbReference type="InterPro" id="IPR030190">
    <property type="entry name" value="MacA_alpha-hairpin_sf"/>
</dbReference>
<dbReference type="InterPro" id="IPR058625">
    <property type="entry name" value="MdtA-like_BSH"/>
</dbReference>
<feature type="compositionally biased region" description="Polar residues" evidence="4">
    <location>
        <begin position="353"/>
        <end position="363"/>
    </location>
</feature>
<keyword evidence="5" id="KW-0812">Transmembrane</keyword>
<comment type="similarity">
    <text evidence="2">Belongs to the membrane fusion protein (MFP) (TC 8.A.1) family.</text>
</comment>
<evidence type="ECO:0000256" key="4">
    <source>
        <dbReference type="SAM" id="MobiDB-lite"/>
    </source>
</evidence>
<comment type="subcellular location">
    <subcellularLocation>
        <location evidence="1">Cell envelope</location>
    </subcellularLocation>
</comment>
<evidence type="ECO:0000256" key="2">
    <source>
        <dbReference type="ARBA" id="ARBA00009477"/>
    </source>
</evidence>
<evidence type="ECO:0000313" key="9">
    <source>
        <dbReference type="EMBL" id="MDQ8194930.1"/>
    </source>
</evidence>
<dbReference type="RefSeq" id="WP_308985393.1">
    <property type="nucleotide sequence ID" value="NZ_JARXIC010000016.1"/>
</dbReference>
<keyword evidence="10" id="KW-1185">Reference proteome</keyword>
<dbReference type="Pfam" id="PF25917">
    <property type="entry name" value="BSH_RND"/>
    <property type="match status" value="1"/>
</dbReference>
<name>A0ABU1AJD3_9BACT</name>
<dbReference type="InterPro" id="IPR058624">
    <property type="entry name" value="MdtA-like_HH"/>
</dbReference>
<feature type="domain" description="Multidrug resistance protein MdtA-like barrel-sandwich hybrid" evidence="7">
    <location>
        <begin position="83"/>
        <end position="239"/>
    </location>
</feature>
<evidence type="ECO:0000259" key="7">
    <source>
        <dbReference type="Pfam" id="PF25917"/>
    </source>
</evidence>
<evidence type="ECO:0000259" key="8">
    <source>
        <dbReference type="Pfam" id="PF25954"/>
    </source>
</evidence>
<dbReference type="InterPro" id="IPR050465">
    <property type="entry name" value="UPF0194_transport"/>
</dbReference>
<dbReference type="Pfam" id="PF25954">
    <property type="entry name" value="Beta-barrel_RND_2"/>
    <property type="match status" value="1"/>
</dbReference>
<comment type="caution">
    <text evidence="9">The sequence shown here is derived from an EMBL/GenBank/DDBJ whole genome shotgun (WGS) entry which is preliminary data.</text>
</comment>
<dbReference type="Gene3D" id="2.40.50.100">
    <property type="match status" value="1"/>
</dbReference>
<dbReference type="Gene3D" id="6.10.140.1990">
    <property type="match status" value="1"/>
</dbReference>
<sequence>MKDPNKQSSTDLSQAIQAGSHTTNSKKRYYAIGIVLLLALSAWYFYSQRAQAQSRGPSFKTHALQRGDIRLTVTATGNLEPTNEVSVGSELSGTTVEVYVDTNDQVTKGQPLARLDTVTLENQLKSSKAALESAKAALLQKQATLTEAEATLTRQQELQRLSGGKLPSKADYATTVAAVERAKADITSAEAAISEAQADVETKANSLSKALIVSPTNGIVLSRSIEVGQTVAASYSTPELFIVAEDLSQMELEVAVAEADIGRVAAGQKASFTVDAWPDRSFEAIVLKVAYGSEVTDNVVTYETDLSVSNEDLSLRPGMTATADIDVAHHQNVLIVPVAALRFSPTPPDQLSAKASTEKTSFLDSLIPRPKRPGSQRGSRPEGMMPTKTDGASTIWILEDGHPKPVEVQLGISDGSYTEVISDEISEGTQVILSESNTRL</sequence>
<keyword evidence="5" id="KW-1133">Transmembrane helix</keyword>
<protein>
    <submittedName>
        <fullName evidence="9">Efflux RND transporter periplasmic adaptor subunit</fullName>
    </submittedName>
</protein>
<dbReference type="InterPro" id="IPR006143">
    <property type="entry name" value="RND_pump_MFP"/>
</dbReference>
<dbReference type="Pfam" id="PF25876">
    <property type="entry name" value="HH_MFP_RND"/>
    <property type="match status" value="1"/>
</dbReference>
<dbReference type="Gene3D" id="2.40.30.170">
    <property type="match status" value="1"/>
</dbReference>
<proteinExistence type="inferred from homology"/>
<dbReference type="PANTHER" id="PTHR32347">
    <property type="entry name" value="EFFLUX SYSTEM COMPONENT YKNX-RELATED"/>
    <property type="match status" value="1"/>
</dbReference>
<evidence type="ECO:0000256" key="5">
    <source>
        <dbReference type="SAM" id="Phobius"/>
    </source>
</evidence>
<keyword evidence="5" id="KW-0472">Membrane</keyword>
<evidence type="ECO:0000259" key="6">
    <source>
        <dbReference type="Pfam" id="PF25876"/>
    </source>
</evidence>
<dbReference type="PANTHER" id="PTHR32347:SF14">
    <property type="entry name" value="EFFLUX SYSTEM COMPONENT YKNX-RELATED"/>
    <property type="match status" value="1"/>
</dbReference>
<dbReference type="Proteomes" id="UP001243717">
    <property type="component" value="Unassembled WGS sequence"/>
</dbReference>
<evidence type="ECO:0000256" key="1">
    <source>
        <dbReference type="ARBA" id="ARBA00004196"/>
    </source>
</evidence>
<accession>A0ABU1AJD3</accession>
<gene>
    <name evidence="9" type="ORF">QEH59_10865</name>
</gene>
<keyword evidence="3" id="KW-0175">Coiled coil</keyword>
<feature type="domain" description="Multidrug resistance protein MdtA-like alpha-helical hairpin" evidence="6">
    <location>
        <begin position="131"/>
        <end position="199"/>
    </location>
</feature>
<dbReference type="SUPFAM" id="SSF111369">
    <property type="entry name" value="HlyD-like secretion proteins"/>
    <property type="match status" value="1"/>
</dbReference>
<feature type="region of interest" description="Disordered" evidence="4">
    <location>
        <begin position="347"/>
        <end position="389"/>
    </location>
</feature>
<dbReference type="InterPro" id="IPR058792">
    <property type="entry name" value="Beta-barrel_RND_2"/>
</dbReference>
<feature type="domain" description="CusB-like beta-barrel" evidence="8">
    <location>
        <begin position="252"/>
        <end position="325"/>
    </location>
</feature>
<dbReference type="EMBL" id="JARXIC010000016">
    <property type="protein sequence ID" value="MDQ8194930.1"/>
    <property type="molecule type" value="Genomic_DNA"/>
</dbReference>